<dbReference type="EMBL" id="VJYK02000181">
    <property type="protein sequence ID" value="MQS03572.1"/>
    <property type="molecule type" value="Genomic_DNA"/>
</dbReference>
<evidence type="ECO:0008006" key="4">
    <source>
        <dbReference type="Google" id="ProtNLM"/>
    </source>
</evidence>
<dbReference type="AlphaFoldDB" id="A0A5P0YVR9"/>
<proteinExistence type="predicted"/>
<feature type="non-terminal residue" evidence="2">
    <location>
        <position position="143"/>
    </location>
</feature>
<dbReference type="Proteomes" id="UP000320857">
    <property type="component" value="Unassembled WGS sequence"/>
</dbReference>
<gene>
    <name evidence="2" type="ORF">FNX44_017175</name>
</gene>
<feature type="compositionally biased region" description="Pro residues" evidence="1">
    <location>
        <begin position="126"/>
        <end position="137"/>
    </location>
</feature>
<reference evidence="2 3" key="1">
    <citation type="submission" date="2019-10" db="EMBL/GenBank/DDBJ databases">
        <title>Streptomyces sp. nov., a novel actinobacterium isolated from alkaline environment.</title>
        <authorList>
            <person name="Golinska P."/>
        </authorList>
    </citation>
    <scope>NUCLEOTIDE SEQUENCE [LARGE SCALE GENOMIC DNA]</scope>
    <source>
        <strain evidence="2 3">OF1</strain>
    </source>
</reference>
<sequence>MADHDAVHGTAAASADDFGRRLAVFAADLKALRIERGNLPLREIARRAPRHRPLSAAAVSEALNGKRLPRLDFLMALVRTLLAHDHEGRPYPHGRDDPGLEVWRTRWRDLELLRTARPPAARRPATPKPDPGPPVPAPCVAAT</sequence>
<keyword evidence="3" id="KW-1185">Reference proteome</keyword>
<comment type="caution">
    <text evidence="2">The sequence shown here is derived from an EMBL/GenBank/DDBJ whole genome shotgun (WGS) entry which is preliminary data.</text>
</comment>
<feature type="region of interest" description="Disordered" evidence="1">
    <location>
        <begin position="114"/>
        <end position="143"/>
    </location>
</feature>
<evidence type="ECO:0000313" key="2">
    <source>
        <dbReference type="EMBL" id="MQS03572.1"/>
    </source>
</evidence>
<accession>A0A5P0YVR9</accession>
<organism evidence="2 3">
    <name type="scientific">Streptomyces alkaliterrae</name>
    <dbReference type="NCBI Taxonomy" id="2213162"/>
    <lineage>
        <taxon>Bacteria</taxon>
        <taxon>Bacillati</taxon>
        <taxon>Actinomycetota</taxon>
        <taxon>Actinomycetes</taxon>
        <taxon>Kitasatosporales</taxon>
        <taxon>Streptomycetaceae</taxon>
        <taxon>Streptomyces</taxon>
    </lineage>
</organism>
<evidence type="ECO:0000256" key="1">
    <source>
        <dbReference type="SAM" id="MobiDB-lite"/>
    </source>
</evidence>
<feature type="compositionally biased region" description="Low complexity" evidence="1">
    <location>
        <begin position="115"/>
        <end position="124"/>
    </location>
</feature>
<evidence type="ECO:0000313" key="3">
    <source>
        <dbReference type="Proteomes" id="UP000320857"/>
    </source>
</evidence>
<name>A0A5P0YVR9_9ACTN</name>
<protein>
    <recommendedName>
        <fullName evidence="4">Helix-turn-helix domain-containing protein</fullName>
    </recommendedName>
</protein>